<evidence type="ECO:0000313" key="1">
    <source>
        <dbReference type="EMBL" id="MFC1438017.1"/>
    </source>
</evidence>
<proteinExistence type="predicted"/>
<accession>A0ABV6XIN2</accession>
<dbReference type="InterPro" id="IPR025534">
    <property type="entry name" value="DUF4420"/>
</dbReference>
<comment type="caution">
    <text evidence="1">The sequence shown here is derived from an EMBL/GenBank/DDBJ whole genome shotgun (WGS) entry which is preliminary data.</text>
</comment>
<dbReference type="RefSeq" id="WP_380563609.1">
    <property type="nucleotide sequence ID" value="NZ_JBEUKS010000002.1"/>
</dbReference>
<dbReference type="EMBL" id="JBEUKS010000002">
    <property type="protein sequence ID" value="MFC1438017.1"/>
    <property type="molecule type" value="Genomic_DNA"/>
</dbReference>
<dbReference type="Pfam" id="PF14390">
    <property type="entry name" value="DUF4420"/>
    <property type="match status" value="1"/>
</dbReference>
<evidence type="ECO:0000313" key="2">
    <source>
        <dbReference type="Proteomes" id="UP001592581"/>
    </source>
</evidence>
<protein>
    <submittedName>
        <fullName evidence="1">PD-(D/E)XK motif protein</fullName>
    </submittedName>
</protein>
<dbReference type="Proteomes" id="UP001592581">
    <property type="component" value="Unassembled WGS sequence"/>
</dbReference>
<reference evidence="1 2" key="1">
    <citation type="submission" date="2024-06" db="EMBL/GenBank/DDBJ databases">
        <authorList>
            <person name="Lee S.D."/>
        </authorList>
    </citation>
    <scope>NUCLEOTIDE SEQUENCE [LARGE SCALE GENOMIC DNA]</scope>
    <source>
        <strain evidence="1 2">N1-10</strain>
    </source>
</reference>
<gene>
    <name evidence="1" type="ORF">ABUW04_07075</name>
</gene>
<sequence length="339" mass="36810">MKNQSKQPGWHHELRPNWPILSARKDEGEVASCPIGPRLASGNALMAVDRYGGRHLLVPVRAGVRVDSDQRSAHVRIDGRTLEIAGRRTAFLDVSCGSGELFGVFDDLLSAMLEGITASQTEPVQACLHVWHAWRKLFQGRSDVLSDTSLRGLFAELVILDRILAIRGAIRLGTVWKGPDHASHDFRIGDDALEVKSLGAQGATIQIHGLGQLEPPPAGILTLVLVRLQSSEQEGQTLPELVGAVRERAEDGTGLSLQLAKAGYFDDHAEAYEDRRFDVTQIAVLPVGPDFPRLTPGSLSVPVAPEISGLTYSLDLSSRLADSIPAEELDRFIERGVFG</sequence>
<organism evidence="1 2">
    <name type="scientific">Streptacidiphilus jeojiensis</name>
    <dbReference type="NCBI Taxonomy" id="3229225"/>
    <lineage>
        <taxon>Bacteria</taxon>
        <taxon>Bacillati</taxon>
        <taxon>Actinomycetota</taxon>
        <taxon>Actinomycetes</taxon>
        <taxon>Kitasatosporales</taxon>
        <taxon>Streptomycetaceae</taxon>
        <taxon>Streptacidiphilus</taxon>
    </lineage>
</organism>
<name>A0ABV6XIN2_9ACTN</name>
<keyword evidence="2" id="KW-1185">Reference proteome</keyword>